<gene>
    <name evidence="2" type="ORF">EV386_0624</name>
</gene>
<name>A0A4Q7M367_9MICO</name>
<evidence type="ECO:0000256" key="1">
    <source>
        <dbReference type="SAM" id="Phobius"/>
    </source>
</evidence>
<proteinExistence type="predicted"/>
<dbReference type="Proteomes" id="UP000293852">
    <property type="component" value="Unassembled WGS sequence"/>
</dbReference>
<organism evidence="2 3">
    <name type="scientific">Xylanimonas ulmi</name>
    <dbReference type="NCBI Taxonomy" id="228973"/>
    <lineage>
        <taxon>Bacteria</taxon>
        <taxon>Bacillati</taxon>
        <taxon>Actinomycetota</taxon>
        <taxon>Actinomycetes</taxon>
        <taxon>Micrococcales</taxon>
        <taxon>Promicromonosporaceae</taxon>
        <taxon>Xylanimonas</taxon>
    </lineage>
</organism>
<evidence type="ECO:0000313" key="2">
    <source>
        <dbReference type="EMBL" id="RZS60369.1"/>
    </source>
</evidence>
<feature type="transmembrane region" description="Helical" evidence="1">
    <location>
        <begin position="142"/>
        <end position="163"/>
    </location>
</feature>
<dbReference type="EMBL" id="SGWX01000001">
    <property type="protein sequence ID" value="RZS60369.1"/>
    <property type="molecule type" value="Genomic_DNA"/>
</dbReference>
<dbReference type="RefSeq" id="WP_165399818.1">
    <property type="nucleotide sequence ID" value="NZ_SGWX01000001.1"/>
</dbReference>
<keyword evidence="1" id="KW-1133">Transmembrane helix</keyword>
<evidence type="ECO:0000313" key="3">
    <source>
        <dbReference type="Proteomes" id="UP000293852"/>
    </source>
</evidence>
<accession>A0A4Q7M367</accession>
<keyword evidence="1" id="KW-0812">Transmembrane</keyword>
<protein>
    <submittedName>
        <fullName evidence="2">Uncharacterized protein</fullName>
    </submittedName>
</protein>
<feature type="transmembrane region" description="Helical" evidence="1">
    <location>
        <begin position="12"/>
        <end position="32"/>
    </location>
</feature>
<keyword evidence="3" id="KW-1185">Reference proteome</keyword>
<sequence length="170" mass="16785">MTTHRVPLRASGWLALVGVVLFATVGTVMITVGDTPQGPVPAALVAAGAGDSVPAGVQRVVWGTGAALVPAEVSCAVVLESGDRREVDTASGVEGSTAQVAGVGRAVVLGVTPRTQAGEVVCSGGGLERFATTGQRGGPPGAVVGVFFYVGAAVAAVWALATLTRRRPAA</sequence>
<comment type="caution">
    <text evidence="2">The sequence shown here is derived from an EMBL/GenBank/DDBJ whole genome shotgun (WGS) entry which is preliminary data.</text>
</comment>
<keyword evidence="1" id="KW-0472">Membrane</keyword>
<dbReference type="AlphaFoldDB" id="A0A4Q7M367"/>
<reference evidence="2 3" key="1">
    <citation type="submission" date="2019-02" db="EMBL/GenBank/DDBJ databases">
        <title>Sequencing the genomes of 1000 actinobacteria strains.</title>
        <authorList>
            <person name="Klenk H.-P."/>
        </authorList>
    </citation>
    <scope>NUCLEOTIDE SEQUENCE [LARGE SCALE GENOMIC DNA]</scope>
    <source>
        <strain evidence="2 3">DSM 16932</strain>
    </source>
</reference>